<gene>
    <name evidence="2" type="ORF">MuYL_3498</name>
</gene>
<proteinExistence type="predicted"/>
<reference evidence="2 3" key="1">
    <citation type="submission" date="2017-08" db="EMBL/GenBank/DDBJ databases">
        <title>Complete genome sequence of Mucilaginibacter sp. strain BJC16-A31.</title>
        <authorList>
            <consortium name="Henan University of Science and Technology"/>
            <person name="You X."/>
        </authorList>
    </citation>
    <scope>NUCLEOTIDE SEQUENCE [LARGE SCALE GENOMIC DNA]</scope>
    <source>
        <strain evidence="2 3">BJC16-A31</strain>
    </source>
</reference>
<dbReference type="EMBL" id="CP022743">
    <property type="protein sequence ID" value="ASU35383.1"/>
    <property type="molecule type" value="Genomic_DNA"/>
</dbReference>
<dbReference type="KEGG" id="muc:MuYL_3498"/>
<sequence length="141" mass="16004">MSLENDKIVTFESYYDPMLAHIIRSRLEANGIACFIADENIVMGNPIYNQAVGGVKLKVFEKDVARCREILANEGDLHENDHIEIDDENNTYVTCPFCASTNVSSVTEDKGDGFLNTMMNLANPFYTQKNWHCHNCTQDFE</sequence>
<evidence type="ECO:0000313" key="2">
    <source>
        <dbReference type="EMBL" id="ASU35383.1"/>
    </source>
</evidence>
<evidence type="ECO:0000259" key="1">
    <source>
        <dbReference type="Pfam" id="PF09413"/>
    </source>
</evidence>
<dbReference type="OrthoDB" id="8480302at2"/>
<dbReference type="AlphaFoldDB" id="A0A223NZT6"/>
<accession>A0A223NZT6</accession>
<dbReference type="InterPro" id="IPR011322">
    <property type="entry name" value="N-reg_PII-like_a/b"/>
</dbReference>
<keyword evidence="3" id="KW-1185">Reference proteome</keyword>
<dbReference type="Proteomes" id="UP000215002">
    <property type="component" value="Chromosome"/>
</dbReference>
<feature type="domain" description="DUF2007" evidence="1">
    <location>
        <begin position="16"/>
        <end position="73"/>
    </location>
</feature>
<dbReference type="SUPFAM" id="SSF54913">
    <property type="entry name" value="GlnB-like"/>
    <property type="match status" value="1"/>
</dbReference>
<dbReference type="Pfam" id="PF09413">
    <property type="entry name" value="DUF2007"/>
    <property type="match status" value="1"/>
</dbReference>
<organism evidence="2 3">
    <name type="scientific">Mucilaginibacter xinganensis</name>
    <dbReference type="NCBI Taxonomy" id="1234841"/>
    <lineage>
        <taxon>Bacteria</taxon>
        <taxon>Pseudomonadati</taxon>
        <taxon>Bacteroidota</taxon>
        <taxon>Sphingobacteriia</taxon>
        <taxon>Sphingobacteriales</taxon>
        <taxon>Sphingobacteriaceae</taxon>
        <taxon>Mucilaginibacter</taxon>
    </lineage>
</organism>
<dbReference type="RefSeq" id="WP_094571575.1">
    <property type="nucleotide sequence ID" value="NZ_CP022743.1"/>
</dbReference>
<evidence type="ECO:0000313" key="3">
    <source>
        <dbReference type="Proteomes" id="UP000215002"/>
    </source>
</evidence>
<protein>
    <recommendedName>
        <fullName evidence="1">DUF2007 domain-containing protein</fullName>
    </recommendedName>
</protein>
<dbReference type="InterPro" id="IPR018551">
    <property type="entry name" value="DUF2007"/>
</dbReference>
<name>A0A223NZT6_9SPHI</name>
<dbReference type="Gene3D" id="3.30.70.790">
    <property type="entry name" value="UreE, C-terminal domain"/>
    <property type="match status" value="1"/>
</dbReference>